<name>U2TIT3_9ACTN</name>
<dbReference type="InterPro" id="IPR028098">
    <property type="entry name" value="Glyco_trans_4-like_N"/>
</dbReference>
<dbReference type="EC" id="2.4.-.-" evidence="4"/>
<evidence type="ECO:0000259" key="3">
    <source>
        <dbReference type="Pfam" id="PF13439"/>
    </source>
</evidence>
<evidence type="ECO:0000313" key="5">
    <source>
        <dbReference type="Proteomes" id="UP000016638"/>
    </source>
</evidence>
<evidence type="ECO:0000256" key="2">
    <source>
        <dbReference type="ARBA" id="ARBA00022679"/>
    </source>
</evidence>
<dbReference type="GO" id="GO:1901137">
    <property type="term" value="P:carbohydrate derivative biosynthetic process"/>
    <property type="evidence" value="ECO:0007669"/>
    <property type="project" value="UniProtKB-ARBA"/>
</dbReference>
<sequence length="422" mass="46267">MRILLVNKFHYRRGGSEAYYFALAEGLRSKGHEVACFSMQDDRNLPCEQARYFVSPREYDKPASLTQRLGSATSLIYSREAKRKFDALCREFRPDVIHLNLVHRQISFSILDAPAAQGIPVVYTAHDYVLVCPAYTMLDGGGAVCDDCLDGHFMHCARKRCVKSSLAKSALAVAEAEFLRRHGSYGKVGLFIAPSVFMRDKLVEGGIPAHKVVAMQNFAPDDLMERAGGAGDATDRTHPYLLFFGRLSHEKGVELLVRAFLAVLPSLQGDWSLVIAGDGPRRDALLELLGEAQGADHVRLVGSKSGDELRRLVRQASFAVVPSVWRENMPYSIIEAFAQGTPVIGTRIGGIPELVMGGRTGCSCEAGDVGSLAQAIGRATSMDVTDYRHMQAACRKYVLTRCDQATYISDLVGRYGRLRAGG</sequence>
<reference evidence="4 5" key="1">
    <citation type="submission" date="2013-08" db="EMBL/GenBank/DDBJ databases">
        <authorList>
            <person name="Durkin A.S."/>
            <person name="Haft D.R."/>
            <person name="McCorrison J."/>
            <person name="Torralba M."/>
            <person name="Gillis M."/>
            <person name="Haft D.H."/>
            <person name="Methe B."/>
            <person name="Sutton G."/>
            <person name="Nelson K.E."/>
        </authorList>
    </citation>
    <scope>NUCLEOTIDE SEQUENCE [LARGE SCALE GENOMIC DNA]</scope>
    <source>
        <strain evidence="4 5">F0195</strain>
    </source>
</reference>
<protein>
    <submittedName>
        <fullName evidence="4">Glycosyltransferase, group 1 family protein</fullName>
        <ecNumber evidence="4">2.4.-.-</ecNumber>
    </submittedName>
</protein>
<accession>U2TIT3</accession>
<dbReference type="InterPro" id="IPR050194">
    <property type="entry name" value="Glycosyltransferase_grp1"/>
</dbReference>
<proteinExistence type="predicted"/>
<feature type="domain" description="Glycosyltransferase subfamily 4-like N-terminal" evidence="3">
    <location>
        <begin position="14"/>
        <end position="218"/>
    </location>
</feature>
<dbReference type="PATRIC" id="fig|1125712.3.peg.2228"/>
<evidence type="ECO:0000256" key="1">
    <source>
        <dbReference type="ARBA" id="ARBA00022676"/>
    </source>
</evidence>
<dbReference type="Proteomes" id="UP000016638">
    <property type="component" value="Unassembled WGS sequence"/>
</dbReference>
<dbReference type="GO" id="GO:0016757">
    <property type="term" value="F:glycosyltransferase activity"/>
    <property type="evidence" value="ECO:0007669"/>
    <property type="project" value="UniProtKB-KW"/>
</dbReference>
<dbReference type="SUPFAM" id="SSF53756">
    <property type="entry name" value="UDP-Glycosyltransferase/glycogen phosphorylase"/>
    <property type="match status" value="1"/>
</dbReference>
<dbReference type="AlphaFoldDB" id="U2TIT3"/>
<gene>
    <name evidence="4" type="ORF">HMPREF1316_1231</name>
</gene>
<organism evidence="4 5">
    <name type="scientific">Olsenella profusa F0195</name>
    <dbReference type="NCBI Taxonomy" id="1125712"/>
    <lineage>
        <taxon>Bacteria</taxon>
        <taxon>Bacillati</taxon>
        <taxon>Actinomycetota</taxon>
        <taxon>Coriobacteriia</taxon>
        <taxon>Coriobacteriales</taxon>
        <taxon>Atopobiaceae</taxon>
        <taxon>Olsenella</taxon>
    </lineage>
</organism>
<dbReference type="PANTHER" id="PTHR45947">
    <property type="entry name" value="SULFOQUINOVOSYL TRANSFERASE SQD2"/>
    <property type="match status" value="1"/>
</dbReference>
<dbReference type="Gene3D" id="3.40.50.2000">
    <property type="entry name" value="Glycogen Phosphorylase B"/>
    <property type="match status" value="2"/>
</dbReference>
<dbReference type="eggNOG" id="COG0438">
    <property type="taxonomic scope" value="Bacteria"/>
</dbReference>
<dbReference type="EMBL" id="AWEZ01000067">
    <property type="protein sequence ID" value="ERL06365.1"/>
    <property type="molecule type" value="Genomic_DNA"/>
</dbReference>
<comment type="caution">
    <text evidence="4">The sequence shown here is derived from an EMBL/GenBank/DDBJ whole genome shotgun (WGS) entry which is preliminary data.</text>
</comment>
<dbReference type="RefSeq" id="WP_021727138.1">
    <property type="nucleotide sequence ID" value="NZ_AWEZ01000067.1"/>
</dbReference>
<dbReference type="Pfam" id="PF13692">
    <property type="entry name" value="Glyco_trans_1_4"/>
    <property type="match status" value="1"/>
</dbReference>
<keyword evidence="1 4" id="KW-0328">Glycosyltransferase</keyword>
<keyword evidence="5" id="KW-1185">Reference proteome</keyword>
<keyword evidence="2 4" id="KW-0808">Transferase</keyword>
<dbReference type="STRING" id="1125712.HMPREF1316_1231"/>
<dbReference type="PANTHER" id="PTHR45947:SF13">
    <property type="entry name" value="TRANSFERASE"/>
    <property type="match status" value="1"/>
</dbReference>
<evidence type="ECO:0000313" key="4">
    <source>
        <dbReference type="EMBL" id="ERL06365.1"/>
    </source>
</evidence>
<dbReference type="Pfam" id="PF13439">
    <property type="entry name" value="Glyco_transf_4"/>
    <property type="match status" value="1"/>
</dbReference>